<evidence type="ECO:0000313" key="2">
    <source>
        <dbReference type="EMBL" id="MFM0642228.1"/>
    </source>
</evidence>
<dbReference type="Proteomes" id="UP001629432">
    <property type="component" value="Unassembled WGS sequence"/>
</dbReference>
<name>A0ABW9E608_9BURK</name>
<dbReference type="RefSeq" id="WP_408340807.1">
    <property type="nucleotide sequence ID" value="NZ_JAQQCF010000061.1"/>
</dbReference>
<keyword evidence="1" id="KW-1133">Transmembrane helix</keyword>
<accession>A0ABW9E608</accession>
<feature type="transmembrane region" description="Helical" evidence="1">
    <location>
        <begin position="9"/>
        <end position="26"/>
    </location>
</feature>
<protein>
    <submittedName>
        <fullName evidence="2">Uncharacterized protein</fullName>
    </submittedName>
</protein>
<proteinExistence type="predicted"/>
<reference evidence="2 3" key="1">
    <citation type="journal article" date="2024" name="Chem. Sci.">
        <title>Discovery of megapolipeptins by genome mining of a Burkholderiales bacteria collection.</title>
        <authorList>
            <person name="Paulo B.S."/>
            <person name="Recchia M.J.J."/>
            <person name="Lee S."/>
            <person name="Fergusson C.H."/>
            <person name="Romanowski S.B."/>
            <person name="Hernandez A."/>
            <person name="Krull N."/>
            <person name="Liu D.Y."/>
            <person name="Cavanagh H."/>
            <person name="Bos A."/>
            <person name="Gray C.A."/>
            <person name="Murphy B.T."/>
            <person name="Linington R.G."/>
            <person name="Eustaquio A.S."/>
        </authorList>
    </citation>
    <scope>NUCLEOTIDE SEQUENCE [LARGE SCALE GENOMIC DNA]</scope>
    <source>
        <strain evidence="2 3">RL17-338-BIC-A</strain>
    </source>
</reference>
<keyword evidence="1" id="KW-0472">Membrane</keyword>
<comment type="caution">
    <text evidence="2">The sequence shown here is derived from an EMBL/GenBank/DDBJ whole genome shotgun (WGS) entry which is preliminary data.</text>
</comment>
<feature type="transmembrane region" description="Helical" evidence="1">
    <location>
        <begin position="32"/>
        <end position="53"/>
    </location>
</feature>
<keyword evidence="1" id="KW-0812">Transmembrane</keyword>
<gene>
    <name evidence="2" type="ORF">PQQ63_36690</name>
</gene>
<evidence type="ECO:0000313" key="3">
    <source>
        <dbReference type="Proteomes" id="UP001629432"/>
    </source>
</evidence>
<dbReference type="EMBL" id="JAQQCF010000061">
    <property type="protein sequence ID" value="MFM0642228.1"/>
    <property type="molecule type" value="Genomic_DNA"/>
</dbReference>
<organism evidence="2 3">
    <name type="scientific">Paraburkholderia metrosideri</name>
    <dbReference type="NCBI Taxonomy" id="580937"/>
    <lineage>
        <taxon>Bacteria</taxon>
        <taxon>Pseudomonadati</taxon>
        <taxon>Pseudomonadota</taxon>
        <taxon>Betaproteobacteria</taxon>
        <taxon>Burkholderiales</taxon>
        <taxon>Burkholderiaceae</taxon>
        <taxon>Paraburkholderia</taxon>
    </lineage>
</organism>
<keyword evidence="3" id="KW-1185">Reference proteome</keyword>
<sequence>MRKVSVPQGATIIVIGIAAANYAWLVGSRAPFSRWALTLSLTAAVVAAVGGFLTGKARASSRIA</sequence>
<evidence type="ECO:0000256" key="1">
    <source>
        <dbReference type="SAM" id="Phobius"/>
    </source>
</evidence>